<dbReference type="FunFam" id="3.30.50.10:FF:000006">
    <property type="entry name" value="Nuclear receptor subfamily 5 group A member"/>
    <property type="match status" value="1"/>
</dbReference>
<dbReference type="PROSITE" id="PS51030">
    <property type="entry name" value="NUCLEAR_REC_DBD_2"/>
    <property type="match status" value="1"/>
</dbReference>
<feature type="compositionally biased region" description="Gly residues" evidence="10">
    <location>
        <begin position="449"/>
        <end position="459"/>
    </location>
</feature>
<dbReference type="Gene3D" id="1.10.565.10">
    <property type="entry name" value="Retinoid X Receptor"/>
    <property type="match status" value="2"/>
</dbReference>
<organism evidence="13 14">
    <name type="scientific">Hypsibius exemplaris</name>
    <name type="common">Freshwater tardigrade</name>
    <dbReference type="NCBI Taxonomy" id="2072580"/>
    <lineage>
        <taxon>Eukaryota</taxon>
        <taxon>Metazoa</taxon>
        <taxon>Ecdysozoa</taxon>
        <taxon>Tardigrada</taxon>
        <taxon>Eutardigrada</taxon>
        <taxon>Parachela</taxon>
        <taxon>Hypsibioidea</taxon>
        <taxon>Hypsibiidae</taxon>
        <taxon>Hypsibius</taxon>
    </lineage>
</organism>
<evidence type="ECO:0000313" key="14">
    <source>
        <dbReference type="Proteomes" id="UP000192578"/>
    </source>
</evidence>
<dbReference type="AlphaFoldDB" id="A0A1W0WGI8"/>
<feature type="region of interest" description="Disordered" evidence="10">
    <location>
        <begin position="597"/>
        <end position="658"/>
    </location>
</feature>
<dbReference type="PRINTS" id="PR00047">
    <property type="entry name" value="STROIDFINGER"/>
</dbReference>
<dbReference type="CDD" id="cd07168">
    <property type="entry name" value="NR_DBD_DHR4_like"/>
    <property type="match status" value="1"/>
</dbReference>
<keyword evidence="5" id="KW-0805">Transcription regulation</keyword>
<dbReference type="GO" id="GO:0005634">
    <property type="term" value="C:nucleus"/>
    <property type="evidence" value="ECO:0007669"/>
    <property type="project" value="UniProtKB-SubCell"/>
</dbReference>
<evidence type="ECO:0000256" key="9">
    <source>
        <dbReference type="ARBA" id="ARBA00023242"/>
    </source>
</evidence>
<feature type="compositionally biased region" description="Low complexity" evidence="10">
    <location>
        <begin position="272"/>
        <end position="289"/>
    </location>
</feature>
<keyword evidence="2" id="KW-0479">Metal-binding</keyword>
<evidence type="ECO:0000256" key="8">
    <source>
        <dbReference type="ARBA" id="ARBA00023170"/>
    </source>
</evidence>
<dbReference type="GO" id="GO:0006357">
    <property type="term" value="P:regulation of transcription by RNA polymerase II"/>
    <property type="evidence" value="ECO:0007669"/>
    <property type="project" value="UniProtKB-ARBA"/>
</dbReference>
<feature type="compositionally biased region" description="Basic and acidic residues" evidence="10">
    <location>
        <begin position="646"/>
        <end position="658"/>
    </location>
</feature>
<feature type="compositionally biased region" description="Low complexity" evidence="10">
    <location>
        <begin position="82"/>
        <end position="105"/>
    </location>
</feature>
<dbReference type="Pfam" id="PF00104">
    <property type="entry name" value="Hormone_recep"/>
    <property type="match status" value="1"/>
</dbReference>
<feature type="domain" description="Nuclear receptor" evidence="11">
    <location>
        <begin position="345"/>
        <end position="420"/>
    </location>
</feature>
<dbReference type="GO" id="GO:0008270">
    <property type="term" value="F:zinc ion binding"/>
    <property type="evidence" value="ECO:0007669"/>
    <property type="project" value="UniProtKB-KW"/>
</dbReference>
<reference evidence="14" key="1">
    <citation type="submission" date="2017-01" db="EMBL/GenBank/DDBJ databases">
        <title>Comparative genomics of anhydrobiosis in the tardigrade Hypsibius dujardini.</title>
        <authorList>
            <person name="Yoshida Y."/>
            <person name="Koutsovoulos G."/>
            <person name="Laetsch D."/>
            <person name="Stevens L."/>
            <person name="Kumar S."/>
            <person name="Horikawa D."/>
            <person name="Ishino K."/>
            <person name="Komine S."/>
            <person name="Tomita M."/>
            <person name="Blaxter M."/>
            <person name="Arakawa K."/>
        </authorList>
    </citation>
    <scope>NUCLEOTIDE SEQUENCE [LARGE SCALE GENOMIC DNA]</scope>
    <source>
        <strain evidence="14">Z151</strain>
    </source>
</reference>
<evidence type="ECO:0000256" key="10">
    <source>
        <dbReference type="SAM" id="MobiDB-lite"/>
    </source>
</evidence>
<evidence type="ECO:0000256" key="2">
    <source>
        <dbReference type="ARBA" id="ARBA00022723"/>
    </source>
</evidence>
<dbReference type="OrthoDB" id="10006908at2759"/>
<feature type="domain" description="NR LBD" evidence="12">
    <location>
        <begin position="509"/>
        <end position="881"/>
    </location>
</feature>
<feature type="region of interest" description="Disordered" evidence="10">
    <location>
        <begin position="13"/>
        <end position="139"/>
    </location>
</feature>
<sequence length="881" mass="95557">MSLFYDLKLKRQKAGNGGIAGGPGPCSTSPALDVGYGGGGATSASSDSEERDDFSPSSSPTHRPHHHDGPSHRRFSSSSRETGSPSDTPSTTRSSDGDSLLSSPIGHHHHHHHHHRSSSSSNGNNHIRSSNQSAEITSNHNLTLRHAEMIRAKSMATQGYYPGLFQQPGNLHTLLQAQKALPPNAMIANVNAATHFVGNILYRCLVQPRTVMETYAAASRYPNGGVISYGGSAANEAQARTTTATGDELPVNLSMAGSSSGSSDRRGHSPESVRSSSSSMKFQQQSQQQQRRKMLPSTSSLASMSMSSDMGSEVGGGRCGSRQGLDEDDVGCGNGVGAVSTTDSPMICMICGDKATGLHYGIITCEGCKGFFKRTVQNKRVYTCVASGGCEITKTQRNRCQYCRFQKCLKQGMVLAAVREDRMPGGRNSGAVYNLYKVKYRSRKRKNGGPNGPTSGGSAKGVREMSEGKSSDHSARSPSPPRASPVVVAESVISGPENFVLLAKLVDIDQLEDVATLKRMESFFRTTARDLSDPVDPLKTLGDQTVLKLVEWTRRVPYLNALPSQILETLLHQRWHLILLLSTSFYNVQRRQRNGGKRRFEDIDASRPTSTTGGGGGVGGHDDPTRYRDRLDSRGSTHSPVSDSSEDTRKENGCADLKNLDKLTSDKITSTGSSVITSTGSPAAQDYPTSSHNRQQQPQAQQLPNKMQLITGGGGGGSGSGGGSVSSSEQAQKEEIRDSLLHLQFYLGRLLGREVEYTQLQRESGDMLRQLVAFIRHLRDIRLTVEEYVALKVLIMLQDCPELLAAAAAPGGKAVPEGATQQLRAYQQKYMNALMQYLVRVYNRDAEQRLHVLFSLNPQIKQVASKFLENKMFYVPFLLNS</sequence>
<dbReference type="InterPro" id="IPR000536">
    <property type="entry name" value="Nucl_hrmn_rcpt_lig-bd"/>
</dbReference>
<dbReference type="EMBL" id="MTYJ01000108">
    <property type="protein sequence ID" value="OQV14243.1"/>
    <property type="molecule type" value="Genomic_DNA"/>
</dbReference>
<feature type="compositionally biased region" description="Low complexity" evidence="10">
    <location>
        <begin position="297"/>
        <end position="312"/>
    </location>
</feature>
<feature type="compositionally biased region" description="Low complexity" evidence="10">
    <location>
        <begin position="670"/>
        <end position="681"/>
    </location>
</feature>
<keyword evidence="7" id="KW-0804">Transcription</keyword>
<feature type="region of interest" description="Disordered" evidence="10">
    <location>
        <begin position="238"/>
        <end position="320"/>
    </location>
</feature>
<dbReference type="Gene3D" id="3.30.50.10">
    <property type="entry name" value="Erythroid Transcription Factor GATA-1, subunit A"/>
    <property type="match status" value="1"/>
</dbReference>
<feature type="compositionally biased region" description="Basic and acidic residues" evidence="10">
    <location>
        <begin position="461"/>
        <end position="475"/>
    </location>
</feature>
<proteinExistence type="predicted"/>
<dbReference type="SMART" id="SM00430">
    <property type="entry name" value="HOLI"/>
    <property type="match status" value="1"/>
</dbReference>
<protein>
    <submittedName>
        <fullName evidence="13">Hormone receptor 4</fullName>
    </submittedName>
</protein>
<feature type="compositionally biased region" description="Basic and acidic residues" evidence="10">
    <location>
        <begin position="620"/>
        <end position="635"/>
    </location>
</feature>
<comment type="caution">
    <text evidence="13">The sequence shown here is derived from an EMBL/GenBank/DDBJ whole genome shotgun (WGS) entry which is preliminary data.</text>
</comment>
<gene>
    <name evidence="13" type="ORF">BV898_11597</name>
</gene>
<evidence type="ECO:0000256" key="6">
    <source>
        <dbReference type="ARBA" id="ARBA00023125"/>
    </source>
</evidence>
<dbReference type="InterPro" id="IPR035500">
    <property type="entry name" value="NHR-like_dom_sf"/>
</dbReference>
<evidence type="ECO:0000256" key="1">
    <source>
        <dbReference type="ARBA" id="ARBA00004123"/>
    </source>
</evidence>
<feature type="compositionally biased region" description="Low complexity" evidence="10">
    <location>
        <begin position="118"/>
        <end position="131"/>
    </location>
</feature>
<dbReference type="PROSITE" id="PS51843">
    <property type="entry name" value="NR_LBD"/>
    <property type="match status" value="1"/>
</dbReference>
<feature type="compositionally biased region" description="Gly residues" evidence="10">
    <location>
        <begin position="711"/>
        <end position="724"/>
    </location>
</feature>
<keyword evidence="6" id="KW-0238">DNA-binding</keyword>
<keyword evidence="9" id="KW-0539">Nucleus</keyword>
<dbReference type="GO" id="GO:0043565">
    <property type="term" value="F:sequence-specific DNA binding"/>
    <property type="evidence" value="ECO:0007669"/>
    <property type="project" value="InterPro"/>
</dbReference>
<keyword evidence="14" id="KW-1185">Reference proteome</keyword>
<dbReference type="SUPFAM" id="SSF48508">
    <property type="entry name" value="Nuclear receptor ligand-binding domain"/>
    <property type="match status" value="1"/>
</dbReference>
<accession>A0A1W0WGI8</accession>
<keyword evidence="8 13" id="KW-0675">Receptor</keyword>
<keyword evidence="3" id="KW-0863">Zinc-finger</keyword>
<feature type="region of interest" description="Disordered" evidence="10">
    <location>
        <begin position="443"/>
        <end position="483"/>
    </location>
</feature>
<feature type="compositionally biased region" description="Gly residues" evidence="10">
    <location>
        <begin position="15"/>
        <end position="24"/>
    </location>
</feature>
<dbReference type="SMART" id="SM00399">
    <property type="entry name" value="ZnF_C4"/>
    <property type="match status" value="1"/>
</dbReference>
<evidence type="ECO:0000256" key="3">
    <source>
        <dbReference type="ARBA" id="ARBA00022771"/>
    </source>
</evidence>
<feature type="region of interest" description="Disordered" evidence="10">
    <location>
        <begin position="670"/>
        <end position="733"/>
    </location>
</feature>
<feature type="compositionally biased region" description="Basic residues" evidence="10">
    <location>
        <begin position="106"/>
        <end position="117"/>
    </location>
</feature>
<dbReference type="InterPro" id="IPR050200">
    <property type="entry name" value="Nuclear_hormone_rcpt_NR3"/>
</dbReference>
<dbReference type="InterPro" id="IPR013088">
    <property type="entry name" value="Znf_NHR/GATA"/>
</dbReference>
<evidence type="ECO:0000256" key="7">
    <source>
        <dbReference type="ARBA" id="ARBA00023163"/>
    </source>
</evidence>
<name>A0A1W0WGI8_HYPEX</name>
<dbReference type="PANTHER" id="PTHR48092">
    <property type="entry name" value="KNIRPS-RELATED PROTEIN-RELATED"/>
    <property type="match status" value="1"/>
</dbReference>
<dbReference type="Pfam" id="PF00105">
    <property type="entry name" value="zf-C4"/>
    <property type="match status" value="1"/>
</dbReference>
<dbReference type="PROSITE" id="PS00031">
    <property type="entry name" value="NUCLEAR_REC_DBD_1"/>
    <property type="match status" value="1"/>
</dbReference>
<evidence type="ECO:0000259" key="11">
    <source>
        <dbReference type="PROSITE" id="PS51030"/>
    </source>
</evidence>
<evidence type="ECO:0000259" key="12">
    <source>
        <dbReference type="PROSITE" id="PS51843"/>
    </source>
</evidence>
<dbReference type="SUPFAM" id="SSF57716">
    <property type="entry name" value="Glucocorticoid receptor-like (DNA-binding domain)"/>
    <property type="match status" value="1"/>
</dbReference>
<dbReference type="GO" id="GO:0003700">
    <property type="term" value="F:DNA-binding transcription factor activity"/>
    <property type="evidence" value="ECO:0007669"/>
    <property type="project" value="InterPro"/>
</dbReference>
<evidence type="ECO:0000256" key="5">
    <source>
        <dbReference type="ARBA" id="ARBA00023015"/>
    </source>
</evidence>
<evidence type="ECO:0000256" key="4">
    <source>
        <dbReference type="ARBA" id="ARBA00022833"/>
    </source>
</evidence>
<dbReference type="InterPro" id="IPR001628">
    <property type="entry name" value="Znf_hrmn_rcpt"/>
</dbReference>
<evidence type="ECO:0000313" key="13">
    <source>
        <dbReference type="EMBL" id="OQV14243.1"/>
    </source>
</evidence>
<keyword evidence="4" id="KW-0862">Zinc</keyword>
<comment type="subcellular location">
    <subcellularLocation>
        <location evidence="1">Nucleus</location>
    </subcellularLocation>
</comment>
<dbReference type="Proteomes" id="UP000192578">
    <property type="component" value="Unassembled WGS sequence"/>
</dbReference>